<reference evidence="3" key="1">
    <citation type="journal article" date="2019" name="Int. J. Syst. Evol. Microbiol.">
        <title>The Global Catalogue of Microorganisms (GCM) 10K type strain sequencing project: providing services to taxonomists for standard genome sequencing and annotation.</title>
        <authorList>
            <consortium name="The Broad Institute Genomics Platform"/>
            <consortium name="The Broad Institute Genome Sequencing Center for Infectious Disease"/>
            <person name="Wu L."/>
            <person name="Ma J."/>
        </authorList>
    </citation>
    <scope>NUCLEOTIDE SEQUENCE [LARGE SCALE GENOMIC DNA]</scope>
    <source>
        <strain evidence="3">JCM 17927</strain>
    </source>
</reference>
<sequence length="269" mass="30540">MKQVLMKKLYLLLFMSTTLFTLWTDCFAQRTQPSYNTKRKEEDVPASVTVRGGATVLFGDLNEQARDWSYGMDIKVPITRVIAGQIIFDRGFMQARESSFYISKAKAQFAQIALAGSIDLLRLFKFEGTHSVLDFTTGVGLIYFHTKAYDILTNKLQRYTSDSTSHHSPDGYKITSPPNIRYTRELVIPIGLSFHKAMSEQISVHGGVRLNLVRTDKLDATIDNDNSTYIDPLGKRTPNNGGWIYGNKYETNTNDNWLLISAGLTYFFR</sequence>
<accession>A0ABP8MZY5</accession>
<evidence type="ECO:0000256" key="1">
    <source>
        <dbReference type="SAM" id="SignalP"/>
    </source>
</evidence>
<dbReference type="RefSeq" id="WP_345244869.1">
    <property type="nucleotide sequence ID" value="NZ_BAABHD010000030.1"/>
</dbReference>
<gene>
    <name evidence="2" type="ORF">GCM10023189_31970</name>
</gene>
<keyword evidence="1" id="KW-0732">Signal</keyword>
<evidence type="ECO:0000313" key="3">
    <source>
        <dbReference type="Proteomes" id="UP001501175"/>
    </source>
</evidence>
<comment type="caution">
    <text evidence="2">The sequence shown here is derived from an EMBL/GenBank/DDBJ whole genome shotgun (WGS) entry which is preliminary data.</text>
</comment>
<feature type="chain" id="PRO_5046852483" description="Outer membrane protein beta-barrel domain-containing protein" evidence="1">
    <location>
        <begin position="29"/>
        <end position="269"/>
    </location>
</feature>
<protein>
    <recommendedName>
        <fullName evidence="4">Outer membrane protein beta-barrel domain-containing protein</fullName>
    </recommendedName>
</protein>
<evidence type="ECO:0000313" key="2">
    <source>
        <dbReference type="EMBL" id="GAA4458943.1"/>
    </source>
</evidence>
<name>A0ABP8MZY5_9BACT</name>
<proteinExistence type="predicted"/>
<dbReference type="EMBL" id="BAABHD010000030">
    <property type="protein sequence ID" value="GAA4458943.1"/>
    <property type="molecule type" value="Genomic_DNA"/>
</dbReference>
<evidence type="ECO:0008006" key="4">
    <source>
        <dbReference type="Google" id="ProtNLM"/>
    </source>
</evidence>
<keyword evidence="3" id="KW-1185">Reference proteome</keyword>
<organism evidence="2 3">
    <name type="scientific">Nibrella saemangeumensis</name>
    <dbReference type="NCBI Taxonomy" id="1084526"/>
    <lineage>
        <taxon>Bacteria</taxon>
        <taxon>Pseudomonadati</taxon>
        <taxon>Bacteroidota</taxon>
        <taxon>Cytophagia</taxon>
        <taxon>Cytophagales</taxon>
        <taxon>Spirosomataceae</taxon>
        <taxon>Nibrella</taxon>
    </lineage>
</organism>
<feature type="signal peptide" evidence="1">
    <location>
        <begin position="1"/>
        <end position="28"/>
    </location>
</feature>
<dbReference type="Proteomes" id="UP001501175">
    <property type="component" value="Unassembled WGS sequence"/>
</dbReference>